<dbReference type="Proteomes" id="UP000306196">
    <property type="component" value="Unassembled WGS sequence"/>
</dbReference>
<evidence type="ECO:0000313" key="2">
    <source>
        <dbReference type="Proteomes" id="UP000306196"/>
    </source>
</evidence>
<comment type="caution">
    <text evidence="1">The sequence shown here is derived from an EMBL/GenBank/DDBJ whole genome shotgun (WGS) entry which is preliminary data.</text>
</comment>
<proteinExistence type="predicted"/>
<dbReference type="AlphaFoldDB" id="A0A5R8KJN6"/>
<gene>
    <name evidence="1" type="ORF">FEM03_03705</name>
</gene>
<dbReference type="RefSeq" id="WP_138084824.1">
    <property type="nucleotide sequence ID" value="NZ_VAUV01000002.1"/>
</dbReference>
<organism evidence="1 2">
    <name type="scientific">Phragmitibacter flavus</name>
    <dbReference type="NCBI Taxonomy" id="2576071"/>
    <lineage>
        <taxon>Bacteria</taxon>
        <taxon>Pseudomonadati</taxon>
        <taxon>Verrucomicrobiota</taxon>
        <taxon>Verrucomicrobiia</taxon>
        <taxon>Verrucomicrobiales</taxon>
        <taxon>Verrucomicrobiaceae</taxon>
        <taxon>Phragmitibacter</taxon>
    </lineage>
</organism>
<keyword evidence="2" id="KW-1185">Reference proteome</keyword>
<dbReference type="EMBL" id="VAUV01000002">
    <property type="protein sequence ID" value="TLD72470.1"/>
    <property type="molecule type" value="Genomic_DNA"/>
</dbReference>
<evidence type="ECO:0000313" key="1">
    <source>
        <dbReference type="EMBL" id="TLD72470.1"/>
    </source>
</evidence>
<sequence>MTAALLSAMDSAVTQYDLVKDAPRGAQVSISQSTDAVEVAFKKLDDHFEWSLDKLMQQFIIAEPVFIQGYKNARAILDIGVRHEPVEEPTLTPPPTTPNP</sequence>
<accession>A0A5R8KJN6</accession>
<dbReference type="OrthoDB" id="1325392at2"/>
<protein>
    <submittedName>
        <fullName evidence="1">Uncharacterized protein</fullName>
    </submittedName>
</protein>
<reference evidence="1 2" key="1">
    <citation type="submission" date="2019-05" db="EMBL/GenBank/DDBJ databases">
        <title>Verrucobacter flavum gen. nov., sp. nov. a new member of the family Verrucomicrobiaceae.</title>
        <authorList>
            <person name="Szuroczki S."/>
            <person name="Abbaszade G."/>
            <person name="Szabo A."/>
            <person name="Felfoldi T."/>
            <person name="Schumann P."/>
            <person name="Boka K."/>
            <person name="Keki Z."/>
            <person name="Toumi M."/>
            <person name="Toth E."/>
        </authorList>
    </citation>
    <scope>NUCLEOTIDE SEQUENCE [LARGE SCALE GENOMIC DNA]</scope>
    <source>
        <strain evidence="1 2">MG-N-17</strain>
    </source>
</reference>
<name>A0A5R8KJN6_9BACT</name>